<dbReference type="AlphaFoldDB" id="A0A2N8ZE69"/>
<evidence type="ECO:0000256" key="2">
    <source>
        <dbReference type="ARBA" id="ARBA00011255"/>
    </source>
</evidence>
<dbReference type="Proteomes" id="UP000235828">
    <property type="component" value="Chromosome A"/>
</dbReference>
<comment type="function">
    <text evidence="5">Required for morphogenesis and for the elongation of the flagellar filament by facilitating polymerization of the flagellin monomers at the tip of growing filament. Forms a capping structure, which prevents flagellin subunits (transported through the central channel of the flagellum) from leaking out without polymerization at the distal end.</text>
</comment>
<name>A0A2N8ZE69_9VIBR</name>
<evidence type="ECO:0000256" key="6">
    <source>
        <dbReference type="SAM" id="MobiDB-lite"/>
    </source>
</evidence>
<comment type="subcellular location">
    <subcellularLocation>
        <location evidence="5">Secreted</location>
    </subcellularLocation>
    <subcellularLocation>
        <location evidence="5">Bacterial flagellum</location>
    </subcellularLocation>
</comment>
<keyword evidence="4 5" id="KW-0975">Bacterial flagellum</keyword>
<dbReference type="InterPro" id="IPR040026">
    <property type="entry name" value="FliD"/>
</dbReference>
<feature type="domain" description="Flagellar hook-associated protein 2 C-terminal" evidence="8">
    <location>
        <begin position="392"/>
        <end position="616"/>
    </location>
</feature>
<feature type="domain" description="Flagellar hook-associated protein 2 N-terminal" evidence="7">
    <location>
        <begin position="9"/>
        <end position="106"/>
    </location>
</feature>
<evidence type="ECO:0000259" key="7">
    <source>
        <dbReference type="Pfam" id="PF02465"/>
    </source>
</evidence>
<dbReference type="Pfam" id="PF07195">
    <property type="entry name" value="FliD_C"/>
    <property type="match status" value="1"/>
</dbReference>
<reference evidence="9 10" key="1">
    <citation type="submission" date="2017-10" db="EMBL/GenBank/DDBJ databases">
        <authorList>
            <person name="Banno H."/>
            <person name="Chua N.-H."/>
        </authorList>
    </citation>
    <scope>NUCLEOTIDE SEQUENCE [LARGE SCALE GENOMIC DNA]</scope>
    <source>
        <strain evidence="9">Vibrio tapetis CECT4600</strain>
    </source>
</reference>
<keyword evidence="3" id="KW-0175">Coiled coil</keyword>
<dbReference type="PANTHER" id="PTHR30288">
    <property type="entry name" value="FLAGELLAR CAP/ASSEMBLY PROTEIN FLID"/>
    <property type="match status" value="1"/>
</dbReference>
<sequence length="626" mass="68275">MSLNPMGGSGMDINSMVSKIVDSERIPKQQRLDNERAKVETSISAYGRLRESLDTMKALMAQFRQEKAFAVRSVESSDEDVVSATATTDAIAGRYAVDVLQLAQNHKLGSNVIAEDTKFGSGELQIRLGKSDFTVDIKQDAKLIDVIKSINGAADNPGVRAAVINDVNGQRIVLASEKSGVENQIYVSATSSSPNNKLMELEYKTLEERVADLEIAQSDFAKLQASPILTEDGQSVADLESKYSPQEIDEALERFPKAPDGVTPVYVVNLPGQENDIGLKDGAGEPIPQPEDEIPGFSEAAAGTLFDSYEKPGSKDKLSEDEELKASEIPGYSPKASGTLDDSYVTDRERDAILIANAKAQREQDLANAKAGVDSAQRSFNGYSGMNELQKGQDSLAMLDGIAQVSSDNNVIENAIDGIDLTLKGVSDPKKNTEIGIDYDRQRVRGDIEQFVAAYNQFYQTTKELSGSDPSRGTSGPLAGDSIVRSAESRLKNVFTSKIDQAPEDLKTLTEFGITTTRQGSLEINYDMLDRQLNGNFNKLEEFFGGNNGFAKKVEDAIHSMTGVTGSIRTREKSLFEQNYRLNDQQTQLDRRMDGLQQRTHDKFSAMQEATGKMQAQLSGMMNALG</sequence>
<keyword evidence="5" id="KW-0964">Secreted</keyword>
<dbReference type="InterPro" id="IPR003481">
    <property type="entry name" value="FliD_N"/>
</dbReference>
<gene>
    <name evidence="9" type="primary">fliD</name>
    <name evidence="9" type="ORF">VTAP4600_A2228</name>
</gene>
<dbReference type="PANTHER" id="PTHR30288:SF0">
    <property type="entry name" value="FLAGELLAR HOOK-ASSOCIATED PROTEIN 2"/>
    <property type="match status" value="1"/>
</dbReference>
<feature type="compositionally biased region" description="Basic and acidic residues" evidence="6">
    <location>
        <begin position="309"/>
        <end position="318"/>
    </location>
</feature>
<comment type="subunit">
    <text evidence="2 5">Homopentamer.</text>
</comment>
<protein>
    <recommendedName>
        <fullName evidence="5">Flagellar hook-associated protein 2</fullName>
        <shortName evidence="5">HAP2</shortName>
    </recommendedName>
    <alternativeName>
        <fullName evidence="5">Flagellar cap protein</fullName>
    </alternativeName>
</protein>
<evidence type="ECO:0000256" key="5">
    <source>
        <dbReference type="RuleBase" id="RU362066"/>
    </source>
</evidence>
<dbReference type="Pfam" id="PF02465">
    <property type="entry name" value="FliD_N"/>
    <property type="match status" value="1"/>
</dbReference>
<dbReference type="RefSeq" id="WP_102522741.1">
    <property type="nucleotide sequence ID" value="NZ_LT960611.1"/>
</dbReference>
<dbReference type="KEGG" id="vta:A2228"/>
<dbReference type="GO" id="GO:0009421">
    <property type="term" value="C:bacterial-type flagellum filament cap"/>
    <property type="evidence" value="ECO:0007669"/>
    <property type="project" value="InterPro"/>
</dbReference>
<organism evidence="9 10">
    <name type="scientific">Vibrio tapetis subsp. tapetis</name>
    <dbReference type="NCBI Taxonomy" id="1671868"/>
    <lineage>
        <taxon>Bacteria</taxon>
        <taxon>Pseudomonadati</taxon>
        <taxon>Pseudomonadota</taxon>
        <taxon>Gammaproteobacteria</taxon>
        <taxon>Vibrionales</taxon>
        <taxon>Vibrionaceae</taxon>
        <taxon>Vibrio</taxon>
    </lineage>
</organism>
<dbReference type="GO" id="GO:0005576">
    <property type="term" value="C:extracellular region"/>
    <property type="evidence" value="ECO:0007669"/>
    <property type="project" value="UniProtKB-SubCell"/>
</dbReference>
<dbReference type="GO" id="GO:0071973">
    <property type="term" value="P:bacterial-type flagellum-dependent cell motility"/>
    <property type="evidence" value="ECO:0007669"/>
    <property type="project" value="TreeGrafter"/>
</dbReference>
<evidence type="ECO:0000259" key="8">
    <source>
        <dbReference type="Pfam" id="PF07195"/>
    </source>
</evidence>
<evidence type="ECO:0000256" key="1">
    <source>
        <dbReference type="ARBA" id="ARBA00009764"/>
    </source>
</evidence>
<dbReference type="OrthoDB" id="5980200at2"/>
<dbReference type="GO" id="GO:0009424">
    <property type="term" value="C:bacterial-type flagellum hook"/>
    <property type="evidence" value="ECO:0007669"/>
    <property type="project" value="UniProtKB-UniRule"/>
</dbReference>
<keyword evidence="10" id="KW-1185">Reference proteome</keyword>
<accession>A0A2N8ZE69</accession>
<dbReference type="Pfam" id="PF07196">
    <property type="entry name" value="Flagellin_IN"/>
    <property type="match status" value="1"/>
</dbReference>
<evidence type="ECO:0000256" key="4">
    <source>
        <dbReference type="ARBA" id="ARBA00023143"/>
    </source>
</evidence>
<keyword evidence="9" id="KW-0966">Cell projection</keyword>
<dbReference type="EMBL" id="LT960611">
    <property type="protein sequence ID" value="SON50207.1"/>
    <property type="molecule type" value="Genomic_DNA"/>
</dbReference>
<keyword evidence="9" id="KW-0969">Cilium</keyword>
<dbReference type="InterPro" id="IPR010810">
    <property type="entry name" value="Flagellin_hook_IN_motif"/>
</dbReference>
<feature type="region of interest" description="Disordered" evidence="6">
    <location>
        <begin position="309"/>
        <end position="342"/>
    </location>
</feature>
<keyword evidence="9" id="KW-0282">Flagellum</keyword>
<evidence type="ECO:0000313" key="10">
    <source>
        <dbReference type="Proteomes" id="UP000235828"/>
    </source>
</evidence>
<comment type="similarity">
    <text evidence="1 5">Belongs to the FliD family.</text>
</comment>
<proteinExistence type="inferred from homology"/>
<evidence type="ECO:0000256" key="3">
    <source>
        <dbReference type="ARBA" id="ARBA00023054"/>
    </source>
</evidence>
<dbReference type="GO" id="GO:0007155">
    <property type="term" value="P:cell adhesion"/>
    <property type="evidence" value="ECO:0007669"/>
    <property type="project" value="InterPro"/>
</dbReference>
<evidence type="ECO:0000313" key="9">
    <source>
        <dbReference type="EMBL" id="SON50207.1"/>
    </source>
</evidence>
<dbReference type="InterPro" id="IPR010809">
    <property type="entry name" value="FliD_C"/>
</dbReference>